<dbReference type="EMBL" id="ML978733">
    <property type="protein sequence ID" value="KAF2085194.1"/>
    <property type="molecule type" value="Genomic_DNA"/>
</dbReference>
<feature type="compositionally biased region" description="Acidic residues" evidence="1">
    <location>
        <begin position="129"/>
        <end position="140"/>
    </location>
</feature>
<reference evidence="2" key="1">
    <citation type="journal article" date="2020" name="Stud. Mycol.">
        <title>101 Dothideomycetes genomes: a test case for predicting lifestyles and emergence of pathogens.</title>
        <authorList>
            <person name="Haridas S."/>
            <person name="Albert R."/>
            <person name="Binder M."/>
            <person name="Bloem J."/>
            <person name="Labutti K."/>
            <person name="Salamov A."/>
            <person name="Andreopoulos B."/>
            <person name="Baker S."/>
            <person name="Barry K."/>
            <person name="Bills G."/>
            <person name="Bluhm B."/>
            <person name="Cannon C."/>
            <person name="Castanera R."/>
            <person name="Culley D."/>
            <person name="Daum C."/>
            <person name="Ezra D."/>
            <person name="Gonzalez J."/>
            <person name="Henrissat B."/>
            <person name="Kuo A."/>
            <person name="Liang C."/>
            <person name="Lipzen A."/>
            <person name="Lutzoni F."/>
            <person name="Magnuson J."/>
            <person name="Mondo S."/>
            <person name="Nolan M."/>
            <person name="Ohm R."/>
            <person name="Pangilinan J."/>
            <person name="Park H.-J."/>
            <person name="Ramirez L."/>
            <person name="Alfaro M."/>
            <person name="Sun H."/>
            <person name="Tritt A."/>
            <person name="Yoshinaga Y."/>
            <person name="Zwiers L.-H."/>
            <person name="Turgeon B."/>
            <person name="Goodwin S."/>
            <person name="Spatafora J."/>
            <person name="Crous P."/>
            <person name="Grigoriev I."/>
        </authorList>
    </citation>
    <scope>NUCLEOTIDE SEQUENCE</scope>
    <source>
        <strain evidence="2">CBS 121410</strain>
    </source>
</reference>
<evidence type="ECO:0000313" key="2">
    <source>
        <dbReference type="EMBL" id="KAF2085194.1"/>
    </source>
</evidence>
<evidence type="ECO:0000256" key="1">
    <source>
        <dbReference type="SAM" id="MobiDB-lite"/>
    </source>
</evidence>
<proteinExistence type="predicted"/>
<evidence type="ECO:0000313" key="3">
    <source>
        <dbReference type="Proteomes" id="UP000799776"/>
    </source>
</evidence>
<protein>
    <submittedName>
        <fullName evidence="2">Uncharacterized protein</fullName>
    </submittedName>
</protein>
<dbReference type="Proteomes" id="UP000799776">
    <property type="component" value="Unassembled WGS sequence"/>
</dbReference>
<dbReference type="OrthoDB" id="5418867at2759"/>
<feature type="region of interest" description="Disordered" evidence="1">
    <location>
        <begin position="64"/>
        <end position="164"/>
    </location>
</feature>
<organism evidence="2 3">
    <name type="scientific">Saccharata proteae CBS 121410</name>
    <dbReference type="NCBI Taxonomy" id="1314787"/>
    <lineage>
        <taxon>Eukaryota</taxon>
        <taxon>Fungi</taxon>
        <taxon>Dikarya</taxon>
        <taxon>Ascomycota</taxon>
        <taxon>Pezizomycotina</taxon>
        <taxon>Dothideomycetes</taxon>
        <taxon>Dothideomycetes incertae sedis</taxon>
        <taxon>Botryosphaeriales</taxon>
        <taxon>Saccharataceae</taxon>
        <taxon>Saccharata</taxon>
    </lineage>
</organism>
<name>A0A9P4HNY5_9PEZI</name>
<gene>
    <name evidence="2" type="ORF">K490DRAFT_59028</name>
</gene>
<accession>A0A9P4HNY5</accession>
<keyword evidence="3" id="KW-1185">Reference proteome</keyword>
<dbReference type="AlphaFoldDB" id="A0A9P4HNY5"/>
<sequence length="276" mass="29302">MPHKWNAEAQAKLLTGILTVLEIKMNQEGLERLADYMGPNYSANGVRQQIIKVKASVNAANISPSKDTLSASAGEKKSTPKKRNKLPSYLDYSDKDDDEEFLPRTPSKRAKKQTSASALKARKSIKQAEEDEVEDDNAEEHEDKEAAMDDGGEGPSTGMGTRIKMEPDDEDDFELGAMTAGGRAIVEFPGFGGANAGSDFLDFGFGSAGSGFTGFAATNDDADFGGGNGFGAGNMGFNGDMRSNANAGFDPNMGYDPGNGSGLGDFDFDDLRFTGL</sequence>
<comment type="caution">
    <text evidence="2">The sequence shown here is derived from an EMBL/GenBank/DDBJ whole genome shotgun (WGS) entry which is preliminary data.</text>
</comment>